<accession>A0A7C9BFE2</accession>
<organism evidence="2 3">
    <name type="scientific">Salmonirosea aquatica</name>
    <dbReference type="NCBI Taxonomy" id="2654236"/>
    <lineage>
        <taxon>Bacteria</taxon>
        <taxon>Pseudomonadati</taxon>
        <taxon>Bacteroidota</taxon>
        <taxon>Cytophagia</taxon>
        <taxon>Cytophagales</taxon>
        <taxon>Spirosomataceae</taxon>
        <taxon>Salmonirosea</taxon>
    </lineage>
</organism>
<dbReference type="EMBL" id="WHLY01000002">
    <property type="protein sequence ID" value="MPR36298.1"/>
    <property type="molecule type" value="Genomic_DNA"/>
</dbReference>
<evidence type="ECO:0000313" key="3">
    <source>
        <dbReference type="Proteomes" id="UP000479293"/>
    </source>
</evidence>
<evidence type="ECO:0000256" key="1">
    <source>
        <dbReference type="SAM" id="SignalP"/>
    </source>
</evidence>
<evidence type="ECO:0000313" key="2">
    <source>
        <dbReference type="EMBL" id="MPR36298.1"/>
    </source>
</evidence>
<dbReference type="AlphaFoldDB" id="A0A7C9BFE2"/>
<comment type="caution">
    <text evidence="2">The sequence shown here is derived from an EMBL/GenBank/DDBJ whole genome shotgun (WGS) entry which is preliminary data.</text>
</comment>
<feature type="chain" id="PRO_5028851083" evidence="1">
    <location>
        <begin position="21"/>
        <end position="115"/>
    </location>
</feature>
<dbReference type="RefSeq" id="WP_152764076.1">
    <property type="nucleotide sequence ID" value="NZ_WHLY01000002.1"/>
</dbReference>
<sequence>MNKVLICLLFLLGCGASAQAQRTRLLIAKKVDFEGMPEKVRKETDQELKEEMDTFLGFGYRISVDNFEEIVKTPADKIKKKKAVRFQVGFQLPRFIKTDPPDKVFKVGWDFGFVK</sequence>
<dbReference type="Proteomes" id="UP000479293">
    <property type="component" value="Unassembled WGS sequence"/>
</dbReference>
<name>A0A7C9BFE2_9BACT</name>
<reference evidence="2 3" key="1">
    <citation type="submission" date="2019-10" db="EMBL/GenBank/DDBJ databases">
        <title>Draft Genome Sequence of Cytophagaceae sp. SJW1-29.</title>
        <authorList>
            <person name="Choi A."/>
        </authorList>
    </citation>
    <scope>NUCLEOTIDE SEQUENCE [LARGE SCALE GENOMIC DNA]</scope>
    <source>
        <strain evidence="2 3">SJW1-29</strain>
    </source>
</reference>
<keyword evidence="1" id="KW-0732">Signal</keyword>
<gene>
    <name evidence="2" type="ORF">GBK04_23870</name>
</gene>
<feature type="signal peptide" evidence="1">
    <location>
        <begin position="1"/>
        <end position="20"/>
    </location>
</feature>
<protein>
    <submittedName>
        <fullName evidence="2">Uncharacterized protein</fullName>
    </submittedName>
</protein>
<proteinExistence type="predicted"/>
<keyword evidence="3" id="KW-1185">Reference proteome</keyword>